<dbReference type="GO" id="GO:0004523">
    <property type="term" value="F:RNA-DNA hybrid ribonuclease activity"/>
    <property type="evidence" value="ECO:0007669"/>
    <property type="project" value="InterPro"/>
</dbReference>
<evidence type="ECO:0000313" key="2">
    <source>
        <dbReference type="EMBL" id="GAA0142857.1"/>
    </source>
</evidence>
<gene>
    <name evidence="2" type="ORF">LIER_42739</name>
</gene>
<dbReference type="PANTHER" id="PTHR47723">
    <property type="entry name" value="OS05G0353850 PROTEIN"/>
    <property type="match status" value="1"/>
</dbReference>
<evidence type="ECO:0000313" key="3">
    <source>
        <dbReference type="Proteomes" id="UP001454036"/>
    </source>
</evidence>
<dbReference type="InterPro" id="IPR053151">
    <property type="entry name" value="RNase_H-like"/>
</dbReference>
<evidence type="ECO:0000259" key="1">
    <source>
        <dbReference type="PROSITE" id="PS50879"/>
    </source>
</evidence>
<dbReference type="GO" id="GO:0003676">
    <property type="term" value="F:nucleic acid binding"/>
    <property type="evidence" value="ECO:0007669"/>
    <property type="project" value="InterPro"/>
</dbReference>
<dbReference type="Pfam" id="PF13456">
    <property type="entry name" value="RVT_3"/>
    <property type="match status" value="1"/>
</dbReference>
<dbReference type="EMBL" id="BAABME010030770">
    <property type="protein sequence ID" value="GAA0142857.1"/>
    <property type="molecule type" value="Genomic_DNA"/>
</dbReference>
<dbReference type="CDD" id="cd06222">
    <property type="entry name" value="RNase_H_like"/>
    <property type="match status" value="1"/>
</dbReference>
<dbReference type="Gene3D" id="3.30.420.10">
    <property type="entry name" value="Ribonuclease H-like superfamily/Ribonuclease H"/>
    <property type="match status" value="1"/>
</dbReference>
<accession>A0AAV3NYM2</accession>
<proteinExistence type="predicted"/>
<comment type="caution">
    <text evidence="2">The sequence shown here is derived from an EMBL/GenBank/DDBJ whole genome shotgun (WGS) entry which is preliminary data.</text>
</comment>
<dbReference type="InterPro" id="IPR012337">
    <property type="entry name" value="RNaseH-like_sf"/>
</dbReference>
<organism evidence="2 3">
    <name type="scientific">Lithospermum erythrorhizon</name>
    <name type="common">Purple gromwell</name>
    <name type="synonym">Lithospermum officinale var. erythrorhizon</name>
    <dbReference type="NCBI Taxonomy" id="34254"/>
    <lineage>
        <taxon>Eukaryota</taxon>
        <taxon>Viridiplantae</taxon>
        <taxon>Streptophyta</taxon>
        <taxon>Embryophyta</taxon>
        <taxon>Tracheophyta</taxon>
        <taxon>Spermatophyta</taxon>
        <taxon>Magnoliopsida</taxon>
        <taxon>eudicotyledons</taxon>
        <taxon>Gunneridae</taxon>
        <taxon>Pentapetalae</taxon>
        <taxon>asterids</taxon>
        <taxon>lamiids</taxon>
        <taxon>Boraginales</taxon>
        <taxon>Boraginaceae</taxon>
        <taxon>Boraginoideae</taxon>
        <taxon>Lithospermeae</taxon>
        <taxon>Lithospermum</taxon>
    </lineage>
</organism>
<dbReference type="Proteomes" id="UP001454036">
    <property type="component" value="Unassembled WGS sequence"/>
</dbReference>
<dbReference type="InterPro" id="IPR002156">
    <property type="entry name" value="RNaseH_domain"/>
</dbReference>
<dbReference type="PROSITE" id="PS50879">
    <property type="entry name" value="RNASE_H_1"/>
    <property type="match status" value="1"/>
</dbReference>
<name>A0AAV3NYM2_LITER</name>
<dbReference type="PANTHER" id="PTHR47723:SF19">
    <property type="entry name" value="POLYNUCLEOTIDYL TRANSFERASE, RIBONUCLEASE H-LIKE SUPERFAMILY PROTEIN"/>
    <property type="match status" value="1"/>
</dbReference>
<feature type="domain" description="RNase H type-1" evidence="1">
    <location>
        <begin position="83"/>
        <end position="215"/>
    </location>
</feature>
<reference evidence="2 3" key="1">
    <citation type="submission" date="2024-01" db="EMBL/GenBank/DDBJ databases">
        <title>The complete chloroplast genome sequence of Lithospermum erythrorhizon: insights into the phylogenetic relationship among Boraginaceae species and the maternal lineages of purple gromwells.</title>
        <authorList>
            <person name="Okada T."/>
            <person name="Watanabe K."/>
        </authorList>
    </citation>
    <scope>NUCLEOTIDE SEQUENCE [LARGE SCALE GENOMIC DNA]</scope>
</reference>
<protein>
    <recommendedName>
        <fullName evidence="1">RNase H type-1 domain-containing protein</fullName>
    </recommendedName>
</protein>
<dbReference type="AlphaFoldDB" id="A0AAV3NYM2"/>
<keyword evidence="3" id="KW-1185">Reference proteome</keyword>
<sequence length="245" mass="27249">MVIACIALWAIWEGRNKNKNEDRVISKATILSRIFQQIKLLGDGGIFKPVNWRGYLHLVTSLGCNLRVQSPSLPRVVKWTKPPDGHFKLNTDGASKGNSGESGCGGILRDKEGSIIMAFGVYLGRETSIVAEMKAIQEGLHKLCIKGIRDVMVETDSQLSIQLIRSTCCNWKLRPMVNNIKDMAEICNASFNHIFREANGAADYLANQAVHQADSFELGPSTIDNHLKALVFFFCQDILPQWQAC</sequence>
<dbReference type="InterPro" id="IPR036397">
    <property type="entry name" value="RNaseH_sf"/>
</dbReference>
<dbReference type="SUPFAM" id="SSF53098">
    <property type="entry name" value="Ribonuclease H-like"/>
    <property type="match status" value="1"/>
</dbReference>
<dbReference type="InterPro" id="IPR044730">
    <property type="entry name" value="RNase_H-like_dom_plant"/>
</dbReference>